<feature type="domain" description="Endonuclease/exonuclease/phosphatase" evidence="2">
    <location>
        <begin position="576"/>
        <end position="642"/>
    </location>
</feature>
<dbReference type="InterPro" id="IPR036875">
    <property type="entry name" value="Znf_CCHC_sf"/>
</dbReference>
<evidence type="ECO:0000259" key="2">
    <source>
        <dbReference type="Pfam" id="PF14529"/>
    </source>
</evidence>
<evidence type="ECO:0000313" key="4">
    <source>
        <dbReference type="RefSeq" id="XP_070854663.1"/>
    </source>
</evidence>
<dbReference type="InterPro" id="IPR043502">
    <property type="entry name" value="DNA/RNA_pol_sf"/>
</dbReference>
<reference evidence="3" key="1">
    <citation type="submission" date="2025-05" db="UniProtKB">
        <authorList>
            <consortium name="RefSeq"/>
        </authorList>
    </citation>
    <scope>NUCLEOTIDE SEQUENCE [LARGE SCALE GENOMIC DNA]</scope>
</reference>
<feature type="region of interest" description="Disordered" evidence="1">
    <location>
        <begin position="168"/>
        <end position="251"/>
    </location>
</feature>
<sequence length="1297" mass="143241">MEEAESPSAGRPVVVRSLRHPREEGTDGVATAFRKGSKLARSPAPSTTQVDELIVDTEEAKETPKRTRDPASPANSQRTTPAKRSKASHETTCLEDLLELGKLLQEVSTKMMDKTARHITVATRETFVRMKALHTNILEANREVGKDDSIRVNGQDAAIVCAKCSRSLQSADKEQQTTPVWRRDSAAQTEPWRRISQPTVAGGSAAQVAPPSTRPTQQKSAKAPRSTRKNPPKGPQERDATHAGASKTVSPAIPVAEWEVVKKKPRATRRARPDAVVVQASGKSYSEVIAMVTRREDKQLSDLGSCVSKVSRTINGNLLLEVAKGSAESAEAMKESIARVLGDAASVRAMSDETKLLVLEIRDIDSIATEQEICAAIASQYGIDAERIRVRSLRRGYAESQLAVISLPYSLGKAVLHRGEVRIGWTICRIRERTGPPRCLKCLESGHIAVNCKSLVDRSDCCMRCGEKGKKGDQAPGRTLPSHNQRDRETSAVMQLIQLNLNHCRAAQDLLKQTVRELGSEVAILSEPYRVESSSDWVTDRTGKAELWLCGVSVPPMRDTRAVEGFVRANVGGTWIYSCYLAPSLSLTSFSRIMDELIRDLRGRSNVVIGGDFNAWAEEWGSLYTNARGRTILEAIASLDIVLTRWRIGEVFTASDHEAILLTVGGPPCQSQPMTGPRKAYRQDTFRTQTFASALEGLAVSELDSADVAANKLAARLEEACDQSMQQRKTFRKHHAPVYWWSEEIASLRRTCLRARRLVQRARGTANLSACNSSFKSAKKALKLAIRDSKRESYLKLCDELENDPWGRPYKTVVKRVSAGNRSPTDPAVLEGIVQVLFPEGRRHCIPRWTRQIGSEICPVTETELLSVARNLKSRKAPGPDLVPNRAVKTLLSLHPGVVASLYNTCLLEGTFPDRWKRQKLLLLPKPGKPAGEASSYRPICLLDTIGKVFERVIATRLNAAMEDAGGLSSNQYGFRKGKSTLDAIERVTNIAAKAIAGTRWKVHSYLSKRELVLDTSVGPRTYEVTAGVPQGSVLGPLEHDFVNKKASETTGSLCRILLNTRGPKQDRRRLLATVVKSQLLYAAPVWAEATAVSSYMRGVNSTYRLCADAALVIAGQVPLCELVREAKKISAALAGEQADRSTKTEVKRRARMQSAVNWQAAWDISSKGRWTHKLIPSIEPWLSRKHGQVDFYLTQALSGHSCFRSFLKRFGHDTEDGCPECGSGIVEDAQHVLFECRRFGYDRQILMETTGARVRPETFVPLMLLKEANWEATAAYAASVLRTLRRTDNERREVTA</sequence>
<feature type="compositionally biased region" description="Basic and acidic residues" evidence="1">
    <location>
        <begin position="58"/>
        <end position="69"/>
    </location>
</feature>
<dbReference type="InterPro" id="IPR005135">
    <property type="entry name" value="Endo/exonuclease/phosphatase"/>
</dbReference>
<evidence type="ECO:0000256" key="1">
    <source>
        <dbReference type="SAM" id="MobiDB-lite"/>
    </source>
</evidence>
<dbReference type="GeneID" id="139354338"/>
<organism evidence="3 4">
    <name type="scientific">Drosophila suzukii</name>
    <name type="common">Spotted-wing drosophila fruit fly</name>
    <dbReference type="NCBI Taxonomy" id="28584"/>
    <lineage>
        <taxon>Eukaryota</taxon>
        <taxon>Metazoa</taxon>
        <taxon>Ecdysozoa</taxon>
        <taxon>Arthropoda</taxon>
        <taxon>Hexapoda</taxon>
        <taxon>Insecta</taxon>
        <taxon>Pterygota</taxon>
        <taxon>Neoptera</taxon>
        <taxon>Endopterygota</taxon>
        <taxon>Diptera</taxon>
        <taxon>Brachycera</taxon>
        <taxon>Muscomorpha</taxon>
        <taxon>Ephydroidea</taxon>
        <taxon>Drosophilidae</taxon>
        <taxon>Drosophila</taxon>
        <taxon>Sophophora</taxon>
    </lineage>
</organism>
<keyword evidence="3" id="KW-1185">Reference proteome</keyword>
<dbReference type="SUPFAM" id="SSF56672">
    <property type="entry name" value="DNA/RNA polymerases"/>
    <property type="match status" value="1"/>
</dbReference>
<proteinExistence type="predicted"/>
<feature type="compositionally biased region" description="Basic and acidic residues" evidence="1">
    <location>
        <begin position="171"/>
        <end position="185"/>
    </location>
</feature>
<dbReference type="SUPFAM" id="SSF56219">
    <property type="entry name" value="DNase I-like"/>
    <property type="match status" value="1"/>
</dbReference>
<dbReference type="RefSeq" id="XP_070854663.1">
    <property type="nucleotide sequence ID" value="XM_070998562.1"/>
</dbReference>
<protein>
    <recommendedName>
        <fullName evidence="2">Endonuclease/exonuclease/phosphatase domain-containing protein</fullName>
    </recommendedName>
</protein>
<dbReference type="InterPro" id="IPR036691">
    <property type="entry name" value="Endo/exonu/phosph_ase_sf"/>
</dbReference>
<gene>
    <name evidence="4" type="primary">LOC139354338</name>
</gene>
<reference evidence="4" key="2">
    <citation type="submission" date="2025-08" db="UniProtKB">
        <authorList>
            <consortium name="RefSeq"/>
        </authorList>
    </citation>
    <scope>IDENTIFICATION</scope>
</reference>
<evidence type="ECO:0000313" key="3">
    <source>
        <dbReference type="Proteomes" id="UP001652628"/>
    </source>
</evidence>
<accession>A0ABM4TXG9</accession>
<dbReference type="CDD" id="cd09077">
    <property type="entry name" value="R1-I-EN"/>
    <property type="match status" value="1"/>
</dbReference>
<dbReference type="SUPFAM" id="SSF57756">
    <property type="entry name" value="Retrovirus zinc finger-like domains"/>
    <property type="match status" value="1"/>
</dbReference>
<dbReference type="Gene3D" id="3.60.10.10">
    <property type="entry name" value="Endonuclease/exonuclease/phosphatase"/>
    <property type="match status" value="1"/>
</dbReference>
<feature type="region of interest" description="Disordered" evidence="1">
    <location>
        <begin position="1"/>
        <end position="90"/>
    </location>
</feature>
<name>A0ABM4TXG9_DROSZ</name>
<dbReference type="Proteomes" id="UP001652628">
    <property type="component" value="Chromosome 2"/>
</dbReference>
<dbReference type="Pfam" id="PF14529">
    <property type="entry name" value="Exo_endo_phos_2"/>
    <property type="match status" value="1"/>
</dbReference>
<dbReference type="PANTHER" id="PTHR19446">
    <property type="entry name" value="REVERSE TRANSCRIPTASES"/>
    <property type="match status" value="1"/>
</dbReference>